<dbReference type="EMBL" id="OY731401">
    <property type="protein sequence ID" value="CAJ1950761.1"/>
    <property type="molecule type" value="Genomic_DNA"/>
</dbReference>
<dbReference type="AlphaFoldDB" id="A0AA86SIE7"/>
<name>A0AA86SIE7_9FABA</name>
<proteinExistence type="predicted"/>
<dbReference type="Gramene" id="rna-AYBTSS11_LOCUS14423">
    <property type="protein sequence ID" value="CAJ1950761.1"/>
    <property type="gene ID" value="gene-AYBTSS11_LOCUS14423"/>
</dbReference>
<organism evidence="1 2">
    <name type="scientific">Sphenostylis stenocarpa</name>
    <dbReference type="NCBI Taxonomy" id="92480"/>
    <lineage>
        <taxon>Eukaryota</taxon>
        <taxon>Viridiplantae</taxon>
        <taxon>Streptophyta</taxon>
        <taxon>Embryophyta</taxon>
        <taxon>Tracheophyta</taxon>
        <taxon>Spermatophyta</taxon>
        <taxon>Magnoliopsida</taxon>
        <taxon>eudicotyledons</taxon>
        <taxon>Gunneridae</taxon>
        <taxon>Pentapetalae</taxon>
        <taxon>rosids</taxon>
        <taxon>fabids</taxon>
        <taxon>Fabales</taxon>
        <taxon>Fabaceae</taxon>
        <taxon>Papilionoideae</taxon>
        <taxon>50 kb inversion clade</taxon>
        <taxon>NPAAA clade</taxon>
        <taxon>indigoferoid/millettioid clade</taxon>
        <taxon>Phaseoleae</taxon>
        <taxon>Sphenostylis</taxon>
    </lineage>
</organism>
<accession>A0AA86SIE7</accession>
<reference evidence="1" key="1">
    <citation type="submission" date="2023-10" db="EMBL/GenBank/DDBJ databases">
        <authorList>
            <person name="Domelevo Entfellner J.-B."/>
        </authorList>
    </citation>
    <scope>NUCLEOTIDE SEQUENCE</scope>
</reference>
<evidence type="ECO:0000313" key="1">
    <source>
        <dbReference type="EMBL" id="CAJ1950761.1"/>
    </source>
</evidence>
<evidence type="ECO:0000313" key="2">
    <source>
        <dbReference type="Proteomes" id="UP001189624"/>
    </source>
</evidence>
<protein>
    <submittedName>
        <fullName evidence="1">Uncharacterized protein</fullName>
    </submittedName>
</protein>
<dbReference type="Proteomes" id="UP001189624">
    <property type="component" value="Chromosome 4"/>
</dbReference>
<sequence>RQVWLNSRTRSWQQEAFAVKFSKVLKWRQIKAFQPSYAVVVLDDTSFIILQ</sequence>
<gene>
    <name evidence="1" type="ORF">AYBTSS11_LOCUS14423</name>
</gene>
<feature type="non-terminal residue" evidence="1">
    <location>
        <position position="1"/>
    </location>
</feature>
<keyword evidence="2" id="KW-1185">Reference proteome</keyword>